<comment type="caution">
    <text evidence="10">The sequence shown here is derived from an EMBL/GenBank/DDBJ whole genome shotgun (WGS) entry which is preliminary data.</text>
</comment>
<reference evidence="11" key="1">
    <citation type="journal article" date="2019" name="Genome Announc.">
        <title>Draft Genome Sequence of Pseudoalteromonas piscicida Strain 36Y ROTHPW, an Hypersaline Seawater Isolate from the South Coast of Sonora, Mexico.</title>
        <authorList>
            <person name="Sanchez-Diaz R."/>
            <person name="Molina-Garza Z.J."/>
            <person name="Cruz-Suarez L.E."/>
            <person name="Selvin J."/>
            <person name="Kiran G.S."/>
            <person name="Ibarra-Gamez J.C."/>
            <person name="Gomez-Gil B."/>
            <person name="Galaviz-Silva L."/>
        </authorList>
    </citation>
    <scope>NUCLEOTIDE SEQUENCE [LARGE SCALE GENOMIC DNA]</scope>
    <source>
        <strain evidence="11">36Y_RITHPW</strain>
    </source>
</reference>
<dbReference type="Proteomes" id="UP000228621">
    <property type="component" value="Unassembled WGS sequence"/>
</dbReference>
<keyword evidence="2" id="KW-0677">Repeat</keyword>
<evidence type="ECO:0000259" key="9">
    <source>
        <dbReference type="Pfam" id="PF23914"/>
    </source>
</evidence>
<feature type="transmembrane region" description="Helical" evidence="7">
    <location>
        <begin position="12"/>
        <end position="31"/>
    </location>
</feature>
<evidence type="ECO:0000256" key="2">
    <source>
        <dbReference type="ARBA" id="ARBA00022737"/>
    </source>
</evidence>
<feature type="repeat" description="TPR" evidence="5">
    <location>
        <begin position="175"/>
        <end position="208"/>
    </location>
</feature>
<dbReference type="EMBL" id="NKHF01000008">
    <property type="protein sequence ID" value="PCK33353.1"/>
    <property type="molecule type" value="Genomic_DNA"/>
</dbReference>
<keyword evidence="7" id="KW-0472">Membrane</keyword>
<proteinExistence type="predicted"/>
<protein>
    <submittedName>
        <fullName evidence="10">C-type cytochrome biogenesis protein CcmI</fullName>
    </submittedName>
</protein>
<keyword evidence="11" id="KW-1185">Reference proteome</keyword>
<evidence type="ECO:0000259" key="8">
    <source>
        <dbReference type="Pfam" id="PF23892"/>
    </source>
</evidence>
<evidence type="ECO:0000256" key="6">
    <source>
        <dbReference type="SAM" id="Coils"/>
    </source>
</evidence>
<gene>
    <name evidence="10" type="primary">ccmI</name>
    <name evidence="10" type="ORF">CEX98_02325</name>
</gene>
<feature type="domain" description="Cytochrome c-type biogenesis protein H TPR" evidence="9">
    <location>
        <begin position="126"/>
        <end position="283"/>
    </location>
</feature>
<keyword evidence="6" id="KW-0175">Coiled coil</keyword>
<dbReference type="InterPro" id="IPR011990">
    <property type="entry name" value="TPR-like_helical_dom_sf"/>
</dbReference>
<dbReference type="GO" id="GO:0017004">
    <property type="term" value="P:cytochrome complex assembly"/>
    <property type="evidence" value="ECO:0007669"/>
    <property type="project" value="UniProtKB-KW"/>
</dbReference>
<dbReference type="AlphaFoldDB" id="A0A2A5JV44"/>
<evidence type="ECO:0000256" key="4">
    <source>
        <dbReference type="ARBA" id="ARBA00022803"/>
    </source>
</evidence>
<dbReference type="PROSITE" id="PS50005">
    <property type="entry name" value="TPR"/>
    <property type="match status" value="1"/>
</dbReference>
<keyword evidence="7" id="KW-1133">Transmembrane helix</keyword>
<evidence type="ECO:0000256" key="3">
    <source>
        <dbReference type="ARBA" id="ARBA00022748"/>
    </source>
</evidence>
<feature type="domain" description="Cytochrome c-type biogenesis protein H Ig-like" evidence="8">
    <location>
        <begin position="311"/>
        <end position="418"/>
    </location>
</feature>
<keyword evidence="4 5" id="KW-0802">TPR repeat</keyword>
<dbReference type="NCBIfam" id="TIGR03142">
    <property type="entry name" value="cytochro_ccmI"/>
    <property type="match status" value="1"/>
</dbReference>
<accession>A0A2A5JV44</accession>
<dbReference type="OrthoDB" id="9776053at2"/>
<evidence type="ECO:0000313" key="10">
    <source>
        <dbReference type="EMBL" id="PCK33353.1"/>
    </source>
</evidence>
<dbReference type="InterPro" id="IPR017560">
    <property type="entry name" value="Cyt_c_biogenesis_CcmI"/>
</dbReference>
<dbReference type="Pfam" id="PF23892">
    <property type="entry name" value="Ig_CycH"/>
    <property type="match status" value="1"/>
</dbReference>
<evidence type="ECO:0000256" key="1">
    <source>
        <dbReference type="ARBA" id="ARBA00004196"/>
    </source>
</evidence>
<sequence length="427" mass="47197">MSEFSTDLTQMWFLFLLLAVFAGLFVVFPFIQKEKRLTVDHDANAERIDIFHQRLEELEDELSNQRIEKDSYNESVIELKRRLLNELSPEQSLTSRGDNRVLALTGIAFMVLVTGIFYYYTGSHRQISSWNEAIEKLPEYGERAVMQTGEPLNANELQAFALGLRTKLATAGDDAVAWMLLGRVAMSLSDFEMAMQAFDKALAMQPDNNNVLVNYSQALLIEGSEPSMNRAARMLSKVLNTDPTNIDAISLLALIAYERQDWKESKAAFEVLLSQLTKDDPRYEMIAGRIAEIEQKLGEQSEEPAAIKASITATVSIAGSLQDEIPADGTLFVFAKAAQGPAMPLAVAKITNFNLPMTVSLNDSMAMMPELTLSSFSQVTITARISNDGSVMPSDGELEGVSSIVTLKQGDNQVNVEISRVLTNTGK</sequence>
<keyword evidence="3" id="KW-0201">Cytochrome c-type biogenesis</keyword>
<feature type="coiled-coil region" evidence="6">
    <location>
        <begin position="41"/>
        <end position="82"/>
    </location>
</feature>
<dbReference type="PANTHER" id="PTHR47870">
    <property type="entry name" value="CYTOCHROME C-TYPE BIOGENESIS PROTEIN CCMH"/>
    <property type="match status" value="1"/>
</dbReference>
<feature type="transmembrane region" description="Helical" evidence="7">
    <location>
        <begin position="101"/>
        <end position="120"/>
    </location>
</feature>
<dbReference type="Gene3D" id="1.25.40.10">
    <property type="entry name" value="Tetratricopeptide repeat domain"/>
    <property type="match status" value="1"/>
</dbReference>
<dbReference type="InterPro" id="IPR051263">
    <property type="entry name" value="C-type_cytochrome_biogenesis"/>
</dbReference>
<dbReference type="InterPro" id="IPR056412">
    <property type="entry name" value="Ig_CycH"/>
</dbReference>
<evidence type="ECO:0000256" key="7">
    <source>
        <dbReference type="SAM" id="Phobius"/>
    </source>
</evidence>
<comment type="subcellular location">
    <subcellularLocation>
        <location evidence="1">Cell envelope</location>
    </subcellularLocation>
</comment>
<dbReference type="PANTHER" id="PTHR47870:SF1">
    <property type="entry name" value="CYTOCHROME C-TYPE BIOGENESIS PROTEIN CCMH"/>
    <property type="match status" value="1"/>
</dbReference>
<dbReference type="PROSITE" id="PS50293">
    <property type="entry name" value="TPR_REGION"/>
    <property type="match status" value="1"/>
</dbReference>
<keyword evidence="7" id="KW-0812">Transmembrane</keyword>
<dbReference type="Pfam" id="PF23914">
    <property type="entry name" value="TPR_CcmH_CycH"/>
    <property type="match status" value="1"/>
</dbReference>
<organism evidence="10 11">
    <name type="scientific">Pseudoalteromonas piscicida</name>
    <dbReference type="NCBI Taxonomy" id="43662"/>
    <lineage>
        <taxon>Bacteria</taxon>
        <taxon>Pseudomonadati</taxon>
        <taxon>Pseudomonadota</taxon>
        <taxon>Gammaproteobacteria</taxon>
        <taxon>Alteromonadales</taxon>
        <taxon>Pseudoalteromonadaceae</taxon>
        <taxon>Pseudoalteromonas</taxon>
    </lineage>
</organism>
<dbReference type="InterPro" id="IPR056413">
    <property type="entry name" value="TPR_CcmH_CycH"/>
</dbReference>
<evidence type="ECO:0000256" key="5">
    <source>
        <dbReference type="PROSITE-ProRule" id="PRU00339"/>
    </source>
</evidence>
<name>A0A2A5JV44_PSEO7</name>
<dbReference type="SUPFAM" id="SSF48452">
    <property type="entry name" value="TPR-like"/>
    <property type="match status" value="1"/>
</dbReference>
<dbReference type="GO" id="GO:0030313">
    <property type="term" value="C:cell envelope"/>
    <property type="evidence" value="ECO:0007669"/>
    <property type="project" value="UniProtKB-SubCell"/>
</dbReference>
<dbReference type="SMART" id="SM00028">
    <property type="entry name" value="TPR"/>
    <property type="match status" value="2"/>
</dbReference>
<evidence type="ECO:0000313" key="11">
    <source>
        <dbReference type="Proteomes" id="UP000228621"/>
    </source>
</evidence>
<dbReference type="GO" id="GO:0005886">
    <property type="term" value="C:plasma membrane"/>
    <property type="evidence" value="ECO:0007669"/>
    <property type="project" value="TreeGrafter"/>
</dbReference>
<dbReference type="InterPro" id="IPR019734">
    <property type="entry name" value="TPR_rpt"/>
</dbReference>